<evidence type="ECO:0000259" key="1">
    <source>
        <dbReference type="Pfam" id="PF01571"/>
    </source>
</evidence>
<dbReference type="SUPFAM" id="SSF101790">
    <property type="entry name" value="Aminomethyltransferase beta-barrel domain"/>
    <property type="match status" value="1"/>
</dbReference>
<dbReference type="Gene3D" id="3.30.1360.120">
    <property type="entry name" value="Probable tRNA modification gtpase trme, domain 1"/>
    <property type="match status" value="1"/>
</dbReference>
<dbReference type="InterPro" id="IPR027266">
    <property type="entry name" value="TrmE/GcvT-like"/>
</dbReference>
<dbReference type="InterPro" id="IPR028896">
    <property type="entry name" value="GcvT/YgfZ/DmdA"/>
</dbReference>
<organism evidence="2">
    <name type="scientific">marine metagenome</name>
    <dbReference type="NCBI Taxonomy" id="408172"/>
    <lineage>
        <taxon>unclassified sequences</taxon>
        <taxon>metagenomes</taxon>
        <taxon>ecological metagenomes</taxon>
    </lineage>
</organism>
<dbReference type="AlphaFoldDB" id="A0A381N432"/>
<dbReference type="SUPFAM" id="SSF103025">
    <property type="entry name" value="Folate-binding domain"/>
    <property type="match status" value="1"/>
</dbReference>
<dbReference type="PANTHER" id="PTHR43757:SF2">
    <property type="entry name" value="AMINOMETHYLTRANSFERASE, MITOCHONDRIAL"/>
    <property type="match status" value="1"/>
</dbReference>
<dbReference type="Pfam" id="PF01571">
    <property type="entry name" value="GCV_T"/>
    <property type="match status" value="1"/>
</dbReference>
<dbReference type="InterPro" id="IPR029043">
    <property type="entry name" value="GcvT/YgfZ_C"/>
</dbReference>
<protein>
    <recommendedName>
        <fullName evidence="1">GCVT N-terminal domain-containing protein</fullName>
    </recommendedName>
</protein>
<dbReference type="InterPro" id="IPR006222">
    <property type="entry name" value="GCVT_N"/>
</dbReference>
<dbReference type="GO" id="GO:0005829">
    <property type="term" value="C:cytosol"/>
    <property type="evidence" value="ECO:0007669"/>
    <property type="project" value="TreeGrafter"/>
</dbReference>
<name>A0A381N432_9ZZZZ</name>
<feature type="domain" description="GCVT N-terminal" evidence="1">
    <location>
        <begin position="57"/>
        <end position="246"/>
    </location>
</feature>
<accession>A0A381N432</accession>
<evidence type="ECO:0000313" key="2">
    <source>
        <dbReference type="EMBL" id="SUZ49351.1"/>
    </source>
</evidence>
<proteinExistence type="predicted"/>
<dbReference type="PANTHER" id="PTHR43757">
    <property type="entry name" value="AMINOMETHYLTRANSFERASE"/>
    <property type="match status" value="1"/>
</dbReference>
<dbReference type="EMBL" id="UINC01000111">
    <property type="protein sequence ID" value="SUZ49351.1"/>
    <property type="molecule type" value="Genomic_DNA"/>
</dbReference>
<reference evidence="2" key="1">
    <citation type="submission" date="2018-05" db="EMBL/GenBank/DDBJ databases">
        <authorList>
            <person name="Lanie J.A."/>
            <person name="Ng W.-L."/>
            <person name="Kazmierczak K.M."/>
            <person name="Andrzejewski T.M."/>
            <person name="Davidsen T.M."/>
            <person name="Wayne K.J."/>
            <person name="Tettelin H."/>
            <person name="Glass J.I."/>
            <person name="Rusch D."/>
            <person name="Podicherti R."/>
            <person name="Tsui H.-C.T."/>
            <person name="Winkler M.E."/>
        </authorList>
    </citation>
    <scope>NUCLEOTIDE SEQUENCE</scope>
</reference>
<sequence>MESRFSARLPHPFYSDHVLYHAYNWGTALPGVRAWEFAGWQVESRSWVDGCYIHAGLSRTGPMSIKGPAAAEWLESLVINSFATFPIGSMKHAVMCNSEGLVVAHGIVERKAEDEFESFAGGPPGRLDLGELPDGVTIRQLDHYLFQIAGPTSLQVMEKASGEDLRDIKFLRFRNTTINGISTEIGRIGMTGNLAYELHGPMADGPAVYDAVYQAGRELGLQRLGWGTYLVNHIEGGFPQMTWTFASAMDPTQHPEIAAMWSNVSGSVDPTDRRARTRSPVELGWHNLARFDHDFPGRESLQSEIDHPQRTTVTLRWHDEDVLDTYAGLFTDADRCRPIEFPYAPQRWPMAHADHVLLNGEPIGWSSGTAYSSRFRQVISMGCIDVAAATIGTELTVLWGNHGEALKEIRATVERFPYMTEGRNSDLDFVPPNP</sequence>
<gene>
    <name evidence="2" type="ORF">METZ01_LOCUS2205</name>
</gene>